<name>A0A4Y2B5F5_ARAVE</name>
<evidence type="ECO:0000313" key="2">
    <source>
        <dbReference type="Proteomes" id="UP000499080"/>
    </source>
</evidence>
<evidence type="ECO:0000313" key="1">
    <source>
        <dbReference type="EMBL" id="GBL87601.1"/>
    </source>
</evidence>
<dbReference type="OrthoDB" id="4327074at2759"/>
<protein>
    <submittedName>
        <fullName evidence="1">Uncharacterized protein</fullName>
    </submittedName>
</protein>
<sequence length="87" mass="9931">MEQSNASIENFQISSDFTPHENFKLRENIVIKLSFSDQMSVNSLIPGTSTSETTVSPEVMQHYPKALLRIRKRFRKRAKSDSLTSTP</sequence>
<organism evidence="1 2">
    <name type="scientific">Araneus ventricosus</name>
    <name type="common">Orbweaver spider</name>
    <name type="synonym">Epeira ventricosa</name>
    <dbReference type="NCBI Taxonomy" id="182803"/>
    <lineage>
        <taxon>Eukaryota</taxon>
        <taxon>Metazoa</taxon>
        <taxon>Ecdysozoa</taxon>
        <taxon>Arthropoda</taxon>
        <taxon>Chelicerata</taxon>
        <taxon>Arachnida</taxon>
        <taxon>Araneae</taxon>
        <taxon>Araneomorphae</taxon>
        <taxon>Entelegynae</taxon>
        <taxon>Araneoidea</taxon>
        <taxon>Araneidae</taxon>
        <taxon>Araneus</taxon>
    </lineage>
</organism>
<accession>A0A4Y2B5F5</accession>
<proteinExistence type="predicted"/>
<dbReference type="Proteomes" id="UP000499080">
    <property type="component" value="Unassembled WGS sequence"/>
</dbReference>
<dbReference type="AlphaFoldDB" id="A0A4Y2B5F5"/>
<dbReference type="EMBL" id="BGPR01000054">
    <property type="protein sequence ID" value="GBL87601.1"/>
    <property type="molecule type" value="Genomic_DNA"/>
</dbReference>
<gene>
    <name evidence="1" type="ORF">AVEN_165203_1</name>
</gene>
<keyword evidence="2" id="KW-1185">Reference proteome</keyword>
<reference evidence="1 2" key="1">
    <citation type="journal article" date="2019" name="Sci. Rep.">
        <title>Orb-weaving spider Araneus ventricosus genome elucidates the spidroin gene catalogue.</title>
        <authorList>
            <person name="Kono N."/>
            <person name="Nakamura H."/>
            <person name="Ohtoshi R."/>
            <person name="Moran D.A.P."/>
            <person name="Shinohara A."/>
            <person name="Yoshida Y."/>
            <person name="Fujiwara M."/>
            <person name="Mori M."/>
            <person name="Tomita M."/>
            <person name="Arakawa K."/>
        </authorList>
    </citation>
    <scope>NUCLEOTIDE SEQUENCE [LARGE SCALE GENOMIC DNA]</scope>
</reference>
<comment type="caution">
    <text evidence="1">The sequence shown here is derived from an EMBL/GenBank/DDBJ whole genome shotgun (WGS) entry which is preliminary data.</text>
</comment>